<accession>D7CKF3</accession>
<dbReference type="PANTHER" id="PTHR40278:SF1">
    <property type="entry name" value="DNA UTILIZATION PROTEIN HOFN"/>
    <property type="match status" value="1"/>
</dbReference>
<dbReference type="InterPro" id="IPR007813">
    <property type="entry name" value="PilN"/>
</dbReference>
<dbReference type="InterPro" id="IPR052534">
    <property type="entry name" value="Extracell_DNA_Util/SecSys_Comp"/>
</dbReference>
<evidence type="ECO:0000313" key="3">
    <source>
        <dbReference type="Proteomes" id="UP000000378"/>
    </source>
</evidence>
<dbReference type="PANTHER" id="PTHR40278">
    <property type="entry name" value="DNA UTILIZATION PROTEIN HOFN"/>
    <property type="match status" value="1"/>
</dbReference>
<dbReference type="Pfam" id="PF05137">
    <property type="entry name" value="PilN"/>
    <property type="match status" value="1"/>
</dbReference>
<protein>
    <submittedName>
        <fullName evidence="2">Fimbrial assembly family protein</fullName>
    </submittedName>
</protein>
<evidence type="ECO:0000313" key="2">
    <source>
        <dbReference type="EMBL" id="ADI01188.1"/>
    </source>
</evidence>
<keyword evidence="1" id="KW-0812">Transmembrane</keyword>
<evidence type="ECO:0000256" key="1">
    <source>
        <dbReference type="SAM" id="Phobius"/>
    </source>
</evidence>
<reference evidence="3" key="1">
    <citation type="journal article" date="2010" name="Stand. Genomic Sci.">
        <title>Complete genome sequence of Syntrophothermus lipocalidus type strain (TGB-C1T).</title>
        <authorList>
            <consortium name="US DOE Joint Genome Institute (JGI-PGF)"/>
            <person name="Djao O."/>
            <person name="Zhang X."/>
            <person name="Lucas S."/>
            <person name="Lapidus A."/>
            <person name="Glavina Del Rio T."/>
            <person name="Nolan M."/>
            <person name="Tice H."/>
            <person name="Cheng J."/>
            <person name="Han C."/>
            <person name="Tapia R."/>
            <person name="Goodwin L."/>
            <person name="Pitluck S."/>
            <person name="Liolios K."/>
            <person name="Ivanova N."/>
            <person name="Mavromatis K."/>
            <person name="Mikhailova N."/>
            <person name="Ovchinnikova G."/>
            <person name="Pati A."/>
            <person name="Brambilla E."/>
            <person name="Chen A."/>
            <person name="Palaniappan K."/>
            <person name="Land M."/>
            <person name="Hauser L."/>
            <person name="Chang Y."/>
            <person name="Jeffries C."/>
            <person name="Rohde M."/>
            <person name="Sikorski J."/>
            <person name="Spring S."/>
            <person name="Goker M."/>
            <person name="Detter J."/>
            <person name="Woyke T."/>
            <person name="Bristow J."/>
            <person name="Eisen J."/>
            <person name="Markowitz V."/>
            <person name="Hugenholtz P."/>
            <person name="Kyrpides N."/>
            <person name="Klenk H."/>
        </authorList>
    </citation>
    <scope>NUCLEOTIDE SEQUENCE [LARGE SCALE GENOMIC DNA]</scope>
    <source>
        <strain evidence="3">DSM 12680 / TGB-C1</strain>
    </source>
</reference>
<dbReference type="Proteomes" id="UP000000378">
    <property type="component" value="Chromosome"/>
</dbReference>
<reference evidence="2 3" key="2">
    <citation type="journal article" date="2010" name="Stand. Genomic Sci.">
        <title>Complete genome sequence of Syntrophothermus lipocalidus type strain (TGB-C1).</title>
        <authorList>
            <person name="Djao O.D."/>
            <person name="Zhang X."/>
            <person name="Lucas S."/>
            <person name="Lapidus A."/>
            <person name="Del Rio T.G."/>
            <person name="Nolan M."/>
            <person name="Tice H."/>
            <person name="Cheng J.F."/>
            <person name="Han C."/>
            <person name="Tapia R."/>
            <person name="Goodwin L."/>
            <person name="Pitluck S."/>
            <person name="Liolios K."/>
            <person name="Ivanova N."/>
            <person name="Mavromatis K."/>
            <person name="Mikhailova N."/>
            <person name="Ovchinnikova G."/>
            <person name="Pati A."/>
            <person name="Brambilla E."/>
            <person name="Chen A."/>
            <person name="Palaniappan K."/>
            <person name="Land M."/>
            <person name="Hauser L."/>
            <person name="Chang Y.J."/>
            <person name="Jeffries C.D."/>
            <person name="Rohde M."/>
            <person name="Sikorski J."/>
            <person name="Spring S."/>
            <person name="Goker M."/>
            <person name="Detter J.C."/>
            <person name="Woyke T."/>
            <person name="Bristow J."/>
            <person name="Eisen J.A."/>
            <person name="Markowitz V."/>
            <person name="Hugenholtz P."/>
            <person name="Kyrpides N.C."/>
            <person name="Klenk H.P."/>
        </authorList>
    </citation>
    <scope>NUCLEOTIDE SEQUENCE [LARGE SCALE GENOMIC DNA]</scope>
    <source>
        <strain evidence="3">DSM 12680 / TGB-C1</strain>
    </source>
</reference>
<dbReference type="STRING" id="643648.Slip_0404"/>
<name>D7CKF3_SYNLT</name>
<gene>
    <name evidence="2" type="ordered locus">Slip_0404</name>
</gene>
<dbReference type="eggNOG" id="COG3166">
    <property type="taxonomic scope" value="Bacteria"/>
</dbReference>
<dbReference type="EMBL" id="CP002048">
    <property type="protein sequence ID" value="ADI01188.1"/>
    <property type="molecule type" value="Genomic_DNA"/>
</dbReference>
<sequence length="184" mass="20586">METDARINLLASPLKTRLWTNTWFWTALMVVVAYGVMIAMGYSIYQTRQQAQERNALLLESIRRQENVSLVVPDIAASQKVVKEKALKIRKLEESRVLMTEVLLRVEKLLPAGTCLSELSIDENSVAVKGLGPGYAAVAQVLKGLTEQSFFKEAELVRCEETEDGGVSFHIQVQLSSSIRESDR</sequence>
<keyword evidence="3" id="KW-1185">Reference proteome</keyword>
<dbReference type="HOGENOM" id="CLU_1467517_0_0_9"/>
<proteinExistence type="predicted"/>
<dbReference type="AlphaFoldDB" id="D7CKF3"/>
<dbReference type="KEGG" id="slp:Slip_0404"/>
<dbReference type="RefSeq" id="WP_013174590.1">
    <property type="nucleotide sequence ID" value="NC_014220.1"/>
</dbReference>
<keyword evidence="1" id="KW-0472">Membrane</keyword>
<keyword evidence="1" id="KW-1133">Transmembrane helix</keyword>
<feature type="transmembrane region" description="Helical" evidence="1">
    <location>
        <begin position="23"/>
        <end position="45"/>
    </location>
</feature>
<organism evidence="2 3">
    <name type="scientific">Syntrophothermus lipocalidus (strain DSM 12680 / TGB-C1)</name>
    <dbReference type="NCBI Taxonomy" id="643648"/>
    <lineage>
        <taxon>Bacteria</taxon>
        <taxon>Bacillati</taxon>
        <taxon>Bacillota</taxon>
        <taxon>Clostridia</taxon>
        <taxon>Eubacteriales</taxon>
        <taxon>Syntrophomonadaceae</taxon>
        <taxon>Syntrophothermus</taxon>
    </lineage>
</organism>